<sequence>MGEGDTIRRAEGKPRIGMAWHGMLPPEGGNDNGNIYAASGSLEGSGTYLKCLYTNTCSMRNKQDELDALVSSQSYDIIDVSETWWNESHNWSVGMERYRLFRRDGQRSSLLDKVASYGMSRYTMHNVKKWVNGRAQSVVVNGTTSGWRPVTSDVPQGSILGSVLFNVFINYLHAGVEHIFSKFTKDTKLEGTGIKRDSILIKMVTSLHLTLNSVSGPDPDLDLLTHVLDSLSERALLCPSHFTLSSQLAFPPGEACPCWFLQD</sequence>
<dbReference type="Gene3D" id="3.60.10.10">
    <property type="entry name" value="Endonuclease/exonuclease/phosphatase"/>
    <property type="match status" value="1"/>
</dbReference>
<organism evidence="1 2">
    <name type="scientific">Limosa lapponica baueri</name>
    <dbReference type="NCBI Taxonomy" id="1758121"/>
    <lineage>
        <taxon>Eukaryota</taxon>
        <taxon>Metazoa</taxon>
        <taxon>Chordata</taxon>
        <taxon>Craniata</taxon>
        <taxon>Vertebrata</taxon>
        <taxon>Euteleostomi</taxon>
        <taxon>Archelosauria</taxon>
        <taxon>Archosauria</taxon>
        <taxon>Dinosauria</taxon>
        <taxon>Saurischia</taxon>
        <taxon>Theropoda</taxon>
        <taxon>Coelurosauria</taxon>
        <taxon>Aves</taxon>
        <taxon>Neognathae</taxon>
        <taxon>Neoaves</taxon>
        <taxon>Charadriiformes</taxon>
        <taxon>Scolopacidae</taxon>
        <taxon>Limosa</taxon>
    </lineage>
</organism>
<reference evidence="2" key="2">
    <citation type="submission" date="2017-12" db="EMBL/GenBank/DDBJ databases">
        <title>Genome sequence of the Bar-tailed Godwit (Limosa lapponica baueri).</title>
        <authorList>
            <person name="Lima N.C.B."/>
            <person name="Parody-Merino A.M."/>
            <person name="Battley P.F."/>
            <person name="Fidler A.E."/>
            <person name="Prosdocimi F."/>
        </authorList>
    </citation>
    <scope>NUCLEOTIDE SEQUENCE [LARGE SCALE GENOMIC DNA]</scope>
</reference>
<dbReference type="GO" id="GO:0003964">
    <property type="term" value="F:RNA-directed DNA polymerase activity"/>
    <property type="evidence" value="ECO:0007669"/>
    <property type="project" value="UniProtKB-KW"/>
</dbReference>
<dbReference type="PANTHER" id="PTHR33332">
    <property type="entry name" value="REVERSE TRANSCRIPTASE DOMAIN-CONTAINING PROTEIN"/>
    <property type="match status" value="1"/>
</dbReference>
<reference evidence="2" key="1">
    <citation type="submission" date="2017-11" db="EMBL/GenBank/DDBJ databases">
        <authorList>
            <person name="Lima N.C."/>
            <person name="Parody-Merino A.M."/>
            <person name="Battley P.F."/>
            <person name="Fidler A.E."/>
            <person name="Prosdocimi F."/>
        </authorList>
    </citation>
    <scope>NUCLEOTIDE SEQUENCE [LARGE SCALE GENOMIC DNA]</scope>
</reference>
<keyword evidence="1" id="KW-0808">Transferase</keyword>
<gene>
    <name evidence="1" type="ORF">llap_5715</name>
</gene>
<dbReference type="AlphaFoldDB" id="A0A2I0UD66"/>
<dbReference type="SUPFAM" id="SSF56219">
    <property type="entry name" value="DNase I-like"/>
    <property type="match status" value="1"/>
</dbReference>
<evidence type="ECO:0000313" key="1">
    <source>
        <dbReference type="EMBL" id="PKU43996.1"/>
    </source>
</evidence>
<keyword evidence="2" id="KW-1185">Reference proteome</keyword>
<dbReference type="InterPro" id="IPR036691">
    <property type="entry name" value="Endo/exonu/phosph_ase_sf"/>
</dbReference>
<evidence type="ECO:0000313" key="2">
    <source>
        <dbReference type="Proteomes" id="UP000233556"/>
    </source>
</evidence>
<dbReference type="Proteomes" id="UP000233556">
    <property type="component" value="Unassembled WGS sequence"/>
</dbReference>
<accession>A0A2I0UD66</accession>
<keyword evidence="1" id="KW-0695">RNA-directed DNA polymerase</keyword>
<keyword evidence="1" id="KW-0548">Nucleotidyltransferase</keyword>
<proteinExistence type="predicted"/>
<dbReference type="EMBL" id="KZ505858">
    <property type="protein sequence ID" value="PKU43996.1"/>
    <property type="molecule type" value="Genomic_DNA"/>
</dbReference>
<name>A0A2I0UD66_LIMLA</name>
<protein>
    <submittedName>
        <fullName evidence="1">Rna-directed dna polymerase from mobile element jockey-like</fullName>
    </submittedName>
</protein>